<protein>
    <recommendedName>
        <fullName evidence="2">C2H2-type domain-containing protein</fullName>
    </recommendedName>
</protein>
<dbReference type="Pfam" id="PF18759">
    <property type="entry name" value="Plavaka"/>
    <property type="match status" value="1"/>
</dbReference>
<dbReference type="EMBL" id="JAACJK010000163">
    <property type="protein sequence ID" value="KAF5325944.1"/>
    <property type="molecule type" value="Genomic_DNA"/>
</dbReference>
<dbReference type="EMBL" id="JAACJK010000061">
    <property type="protein sequence ID" value="KAF5335539.1"/>
    <property type="molecule type" value="Genomic_DNA"/>
</dbReference>
<evidence type="ECO:0000256" key="1">
    <source>
        <dbReference type="SAM" id="MobiDB-lite"/>
    </source>
</evidence>
<gene>
    <name evidence="3" type="ORF">D9611_001016</name>
    <name evidence="4" type="ORF">D9611_012165</name>
</gene>
<feature type="region of interest" description="Disordered" evidence="1">
    <location>
        <begin position="721"/>
        <end position="741"/>
    </location>
</feature>
<feature type="compositionally biased region" description="Gly residues" evidence="1">
    <location>
        <begin position="67"/>
        <end position="77"/>
    </location>
</feature>
<dbReference type="OrthoDB" id="3199698at2759"/>
<feature type="region of interest" description="Disordered" evidence="1">
    <location>
        <begin position="65"/>
        <end position="141"/>
    </location>
</feature>
<organism evidence="3 5">
    <name type="scientific">Ephemerocybe angulata</name>
    <dbReference type="NCBI Taxonomy" id="980116"/>
    <lineage>
        <taxon>Eukaryota</taxon>
        <taxon>Fungi</taxon>
        <taxon>Dikarya</taxon>
        <taxon>Basidiomycota</taxon>
        <taxon>Agaricomycotina</taxon>
        <taxon>Agaricomycetes</taxon>
        <taxon>Agaricomycetidae</taxon>
        <taxon>Agaricales</taxon>
        <taxon>Agaricineae</taxon>
        <taxon>Psathyrellaceae</taxon>
        <taxon>Ephemerocybe</taxon>
    </lineage>
</organism>
<dbReference type="InterPro" id="IPR013087">
    <property type="entry name" value="Znf_C2H2_type"/>
</dbReference>
<comment type="caution">
    <text evidence="3">The sequence shown here is derived from an EMBL/GenBank/DDBJ whole genome shotgun (WGS) entry which is preliminary data.</text>
</comment>
<dbReference type="PROSITE" id="PS00028">
    <property type="entry name" value="ZINC_FINGER_C2H2_1"/>
    <property type="match status" value="1"/>
</dbReference>
<sequence>MPPRSRNSRQPIASRLPCTVTGCHQTFASQQGRTKHVRSLHRSMDGHIRAPIPRPLVNVPAEENMELGGGFEDGQGAQGAPFGPEQTPEPEAPGSPSTEERPKGVTRHPHPYLTGSIYDERGRPLPKGSAPPPLTNRKPDDWTPFEDSLQFCIADFLYRREEMSQENINTLLNLWGLSVMQHGATFGPFDNYKHIFDTIDDIEQGDAPWMCMKVSINEQLDETAQSWKKKEYELWFRDPDVVLSNMLSNPDFDGQFDYQPYVEVDENNKRRWSDYMSGNYSWRQADAIYEADKSTRGATYVSIVLGADKTTVSVRTGDTEYHPLYLTIGNVHNNVRRGHRSAVVPIAFLAIPKGDRQHDNDADFRRFKSQLYHSSIAAIFETVKKYMTTPVLRRCPDGHFRRIIFDFGAFIADYPEQVMLAGVVQNWCCRCTALPSDIDGIGDPRTNELLDRLLEVPSMTHQKIWDEYGFNTSVIPFTRDYPRAEIYKILSSDLLHQVIKGTFKDHLVTWVEEYLNIAHEKADANTIMDEIDRRLAAVPPFSGLRRFKQGRRFKQWTGDDSKALMKIYIAAIKGLVPPEVVKCFTAFMDFCYIVRRNDLDTDALAMLKDALKRFHQYREFFRTYGVRGDGFSLPRQHSLVHYADHIRNFGAPNGLCSSITESRHITAVKKPWRRSNRYQALGQMLLINQRLDKLALARTHYTARGMLRPEHSRFLAPIAPVKVSKPGNEDDEDEDDEAGGAVDGERVLADVKLARTRYKLFSTPAELGEKLGIDDFPSMLETFLRGQLGYNDSDDEYSDDEDDRKIDYISSISTYRSAVATFYAPSDICGIRGMRREWIRCTPSWRKGGPRRDCVYLVEDDSKPGFRGLNVVRVKAFMSFNYEGTEYPCAAVEWFKKVGRRPDDETGMWIVKPDMSSGERDVTVVHIDSILRSAHLIPVYGSYYPTIPPDYDHNDSLDDFQAYHVNKYIDHHANEIAF</sequence>
<feature type="compositionally biased region" description="Acidic residues" evidence="1">
    <location>
        <begin position="729"/>
        <end position="738"/>
    </location>
</feature>
<feature type="domain" description="C2H2-type" evidence="2">
    <location>
        <begin position="18"/>
        <end position="41"/>
    </location>
</feature>
<proteinExistence type="predicted"/>
<dbReference type="InterPro" id="IPR041078">
    <property type="entry name" value="Plavaka"/>
</dbReference>
<evidence type="ECO:0000313" key="5">
    <source>
        <dbReference type="Proteomes" id="UP000541558"/>
    </source>
</evidence>
<dbReference type="Proteomes" id="UP000541558">
    <property type="component" value="Unassembled WGS sequence"/>
</dbReference>
<evidence type="ECO:0000313" key="3">
    <source>
        <dbReference type="EMBL" id="KAF5325944.1"/>
    </source>
</evidence>
<evidence type="ECO:0000313" key="4">
    <source>
        <dbReference type="EMBL" id="KAF5335539.1"/>
    </source>
</evidence>
<reference evidence="3 5" key="1">
    <citation type="journal article" date="2020" name="ISME J.">
        <title>Uncovering the hidden diversity of litter-decomposition mechanisms in mushroom-forming fungi.</title>
        <authorList>
            <person name="Floudas D."/>
            <person name="Bentzer J."/>
            <person name="Ahren D."/>
            <person name="Johansson T."/>
            <person name="Persson P."/>
            <person name="Tunlid A."/>
        </authorList>
    </citation>
    <scope>NUCLEOTIDE SEQUENCE [LARGE SCALE GENOMIC DNA]</scope>
    <source>
        <strain evidence="3 5">CBS 175.51</strain>
    </source>
</reference>
<dbReference type="AlphaFoldDB" id="A0A8H5BMN3"/>
<name>A0A8H5BMN3_9AGAR</name>
<keyword evidence="5" id="KW-1185">Reference proteome</keyword>
<accession>A0A8H5BMN3</accession>
<evidence type="ECO:0000259" key="2">
    <source>
        <dbReference type="PROSITE" id="PS00028"/>
    </source>
</evidence>